<sequence>MTIHDLPAELLTDIFEQVVYDDSIVDPFHPTNMSSSRWERRPSKRDWILLSPNEDVHTKQTKVYTMTKAIMYTCKQWYRVAYHLLFRCIFLSDIIRLPPLCLVLDRYAWLGWYVKRLHLVRYYHPPRLTIAHVENMLVTVIQHCPNLEIFTVEWPVTQSFPAIADSLVSYSAKSLCSVQWRIGVDCLAGLIWTLDALPSLVSLSIYFENTSMSANTPDDASEGSEDASPLLGTASHILLSQNCLQQLTLLGYSQDFVEQAIGWSFPVLQSFTLDFAAHRNNLPDVAEFLKYHGAQLNYLDLNTIPALDLPGILAACPMLTSFSFNPDWRLPFHANDSPAPLMREPHPHITHIGLHQLLHAFLPPLENSSNGAQLGGALPHVATMLLQRTNDLTFSQLTRALFPSLKVIRVLNRTLLSGLERQNGPEDEGYARWERWVVQCNAEDVRLEDCTGALLGDLPLDSEDEWEIEDADYDYDREYEEQDGGLQPSNVKELRDLLDEIRRMSVAEPPPFFSEEGFAAIL</sequence>
<organism evidence="1 2">
    <name type="scientific">Russula earlei</name>
    <dbReference type="NCBI Taxonomy" id="71964"/>
    <lineage>
        <taxon>Eukaryota</taxon>
        <taxon>Fungi</taxon>
        <taxon>Dikarya</taxon>
        <taxon>Basidiomycota</taxon>
        <taxon>Agaricomycotina</taxon>
        <taxon>Agaricomycetes</taxon>
        <taxon>Russulales</taxon>
        <taxon>Russulaceae</taxon>
        <taxon>Russula</taxon>
    </lineage>
</organism>
<dbReference type="EMBL" id="JAGFNK010000327">
    <property type="protein sequence ID" value="KAI9452731.1"/>
    <property type="molecule type" value="Genomic_DNA"/>
</dbReference>
<keyword evidence="2" id="KW-1185">Reference proteome</keyword>
<evidence type="ECO:0000313" key="2">
    <source>
        <dbReference type="Proteomes" id="UP001207468"/>
    </source>
</evidence>
<comment type="caution">
    <text evidence="1">The sequence shown here is derived from an EMBL/GenBank/DDBJ whole genome shotgun (WGS) entry which is preliminary data.</text>
</comment>
<protein>
    <submittedName>
        <fullName evidence="1">Uncharacterized protein</fullName>
    </submittedName>
</protein>
<name>A0ACC0TYL9_9AGAM</name>
<accession>A0ACC0TYL9</accession>
<reference evidence="1" key="1">
    <citation type="submission" date="2021-03" db="EMBL/GenBank/DDBJ databases">
        <title>Evolutionary priming and transition to the ectomycorrhizal habit in an iconic lineage of mushroom-forming fungi: is preadaptation a requirement?</title>
        <authorList>
            <consortium name="DOE Joint Genome Institute"/>
            <person name="Looney B.P."/>
            <person name="Miyauchi S."/>
            <person name="Morin E."/>
            <person name="Drula E."/>
            <person name="Courty P.E."/>
            <person name="Chicoki N."/>
            <person name="Fauchery L."/>
            <person name="Kohler A."/>
            <person name="Kuo A."/>
            <person name="LaButti K."/>
            <person name="Pangilinan J."/>
            <person name="Lipzen A."/>
            <person name="Riley R."/>
            <person name="Andreopoulos W."/>
            <person name="He G."/>
            <person name="Johnson J."/>
            <person name="Barry K.W."/>
            <person name="Grigoriev I.V."/>
            <person name="Nagy L."/>
            <person name="Hibbett D."/>
            <person name="Henrissat B."/>
            <person name="Matheny P.B."/>
            <person name="Labbe J."/>
            <person name="Martin A.F."/>
        </authorList>
    </citation>
    <scope>NUCLEOTIDE SEQUENCE</scope>
    <source>
        <strain evidence="1">BPL698</strain>
    </source>
</reference>
<gene>
    <name evidence="1" type="ORF">F5148DRAFT_985858</name>
</gene>
<dbReference type="Proteomes" id="UP001207468">
    <property type="component" value="Unassembled WGS sequence"/>
</dbReference>
<evidence type="ECO:0000313" key="1">
    <source>
        <dbReference type="EMBL" id="KAI9452731.1"/>
    </source>
</evidence>
<proteinExistence type="predicted"/>